<gene>
    <name evidence="3" type="ORF">MXD59_10765</name>
</gene>
<evidence type="ECO:0000256" key="1">
    <source>
        <dbReference type="SAM" id="Phobius"/>
    </source>
</evidence>
<dbReference type="EMBL" id="JALKFT010000008">
    <property type="protein sequence ID" value="MCK9876253.1"/>
    <property type="molecule type" value="Genomic_DNA"/>
</dbReference>
<organism evidence="3 4">
    <name type="scientific">Frankia umida</name>
    <dbReference type="NCBI Taxonomy" id="573489"/>
    <lineage>
        <taxon>Bacteria</taxon>
        <taxon>Bacillati</taxon>
        <taxon>Actinomycetota</taxon>
        <taxon>Actinomycetes</taxon>
        <taxon>Frankiales</taxon>
        <taxon>Frankiaceae</taxon>
        <taxon>Frankia</taxon>
    </lineage>
</organism>
<keyword evidence="1" id="KW-0472">Membrane</keyword>
<evidence type="ECO:0000259" key="2">
    <source>
        <dbReference type="Pfam" id="PF01476"/>
    </source>
</evidence>
<dbReference type="Pfam" id="PF01476">
    <property type="entry name" value="LysM"/>
    <property type="match status" value="1"/>
</dbReference>
<proteinExistence type="predicted"/>
<protein>
    <submittedName>
        <fullName evidence="3">LysM peptidoglycan-binding domain-containing protein</fullName>
    </submittedName>
</protein>
<evidence type="ECO:0000313" key="3">
    <source>
        <dbReference type="EMBL" id="MCK9876253.1"/>
    </source>
</evidence>
<keyword evidence="1" id="KW-0812">Transmembrane</keyword>
<comment type="caution">
    <text evidence="3">The sequence shown here is derived from an EMBL/GenBank/DDBJ whole genome shotgun (WGS) entry which is preliminary data.</text>
</comment>
<keyword evidence="4" id="KW-1185">Reference proteome</keyword>
<keyword evidence="1" id="KW-1133">Transmembrane helix</keyword>
<dbReference type="InterPro" id="IPR036779">
    <property type="entry name" value="LysM_dom_sf"/>
</dbReference>
<name>A0ABT0JXH9_9ACTN</name>
<feature type="domain" description="LysM" evidence="2">
    <location>
        <begin position="104"/>
        <end position="149"/>
    </location>
</feature>
<dbReference type="Proteomes" id="UP001201873">
    <property type="component" value="Unassembled WGS sequence"/>
</dbReference>
<dbReference type="RefSeq" id="WP_248824554.1">
    <property type="nucleotide sequence ID" value="NZ_JALKFT010000008.1"/>
</dbReference>
<accession>A0ABT0JXH9</accession>
<feature type="transmembrane region" description="Helical" evidence="1">
    <location>
        <begin position="71"/>
        <end position="89"/>
    </location>
</feature>
<reference evidence="3 4" key="1">
    <citation type="submission" date="2022-04" db="EMBL/GenBank/DDBJ databases">
        <title>Genome diversity in the genus Frankia.</title>
        <authorList>
            <person name="Carlos-Shanley C."/>
            <person name="Hahn D."/>
        </authorList>
    </citation>
    <scope>NUCLEOTIDE SEQUENCE [LARGE SCALE GENOMIC DNA]</scope>
    <source>
        <strain evidence="3 4">Ag45/Mut15</strain>
    </source>
</reference>
<sequence length="152" mass="15672">MSVDHATRVVDLAVVRAQRRGGAGGWACHPSMGFRGTVGASGAVAASGVVAGSRVGGGAEPPLRLTRRGRVVVVAVIALCVAAALMVMVPRASLVRADEPRRGHLVVAGETLREIAVALDPDADTGVVVDRLMRVNHLSSPDLVPGEFLLLE</sequence>
<dbReference type="Gene3D" id="3.10.350.10">
    <property type="entry name" value="LysM domain"/>
    <property type="match status" value="1"/>
</dbReference>
<evidence type="ECO:0000313" key="4">
    <source>
        <dbReference type="Proteomes" id="UP001201873"/>
    </source>
</evidence>
<dbReference type="InterPro" id="IPR018392">
    <property type="entry name" value="LysM"/>
</dbReference>